<gene>
    <name evidence="1" type="ORF">JO391_17520</name>
</gene>
<dbReference type="Pfam" id="PF11233">
    <property type="entry name" value="DUF3035"/>
    <property type="match status" value="1"/>
</dbReference>
<dbReference type="EMBL" id="CP069370">
    <property type="protein sequence ID" value="QYZ69506.1"/>
    <property type="molecule type" value="Genomic_DNA"/>
</dbReference>
<dbReference type="InterPro" id="IPR021395">
    <property type="entry name" value="DUF3035"/>
</dbReference>
<dbReference type="RefSeq" id="WP_220661724.1">
    <property type="nucleotide sequence ID" value="NZ_CP069370.1"/>
</dbReference>
<sequence>MIVEGGRWKAALVALALLAACSSGDPNLMRLKPAGEGPDEFAAIPSKPLEMPPSLAALPAPTPGGQNRADINPMADAVIALGGNPTARTGTPPASDGSLVTYASRYGVSPNIRQVLAQEDYDYRSANQGRLLERWFGLNTYYGAYTQFSLDPWAEMQRWRKANAATPSAPPSPEFVVQ</sequence>
<reference evidence="1" key="1">
    <citation type="submission" date="2021-02" db="EMBL/GenBank/DDBJ databases">
        <title>Rhodobacter shimadae sp. nov., an aerobic anoxygenic phototrophic bacterium isolated from a hot spring.</title>
        <authorList>
            <person name="Muramatsu S."/>
            <person name="Haruta S."/>
            <person name="Hirose S."/>
            <person name="Hanada S."/>
        </authorList>
    </citation>
    <scope>NUCLEOTIDE SEQUENCE</scope>
    <source>
        <strain evidence="1">N10</strain>
    </source>
</reference>
<keyword evidence="2" id="KW-1185">Reference proteome</keyword>
<dbReference type="Proteomes" id="UP000826300">
    <property type="component" value="Chromosome"/>
</dbReference>
<dbReference type="AlphaFoldDB" id="A0A8G1ECT1"/>
<proteinExistence type="predicted"/>
<evidence type="ECO:0000313" key="1">
    <source>
        <dbReference type="EMBL" id="QYZ69506.1"/>
    </source>
</evidence>
<dbReference type="KEGG" id="nsm:JO391_17520"/>
<accession>A0A8G1ECT1</accession>
<protein>
    <submittedName>
        <fullName evidence="1">DUF3035 domain-containing protein</fullName>
    </submittedName>
</protein>
<organism evidence="1 2">
    <name type="scientific">Neotabrizicola shimadae</name>
    <dbReference type="NCBI Taxonomy" id="2807096"/>
    <lineage>
        <taxon>Bacteria</taxon>
        <taxon>Pseudomonadati</taxon>
        <taxon>Pseudomonadota</taxon>
        <taxon>Alphaproteobacteria</taxon>
        <taxon>Rhodobacterales</taxon>
        <taxon>Paracoccaceae</taxon>
        <taxon>Neotabrizicola</taxon>
    </lineage>
</organism>
<evidence type="ECO:0000313" key="2">
    <source>
        <dbReference type="Proteomes" id="UP000826300"/>
    </source>
</evidence>
<name>A0A8G1ECT1_9RHOB</name>
<dbReference type="PROSITE" id="PS51257">
    <property type="entry name" value="PROKAR_LIPOPROTEIN"/>
    <property type="match status" value="1"/>
</dbReference>